<evidence type="ECO:0000313" key="3">
    <source>
        <dbReference type="Proteomes" id="UP000243006"/>
    </source>
</evidence>
<name>A0A1Y3EX22_9BILA</name>
<proteinExistence type="predicted"/>
<sequence length="279" mass="31386">MSADKSSLAASSFESSLEVPRGASASVENESNTLNVHKQILPEIQSSCSDLSFYSKRINAFISTYKKQFDKQSLFYFNSSFSLEIEYSNSSSIIKDEATTGLFSSPTLSSIGYSNDSPILHYQRNVHFINSEEIYFTSEEPQESNTGKYASTCSPFKNCIKSPRRYTFNLLQIHDFQVTGDCISVPQEIQFTHSYQQPTISTQLEWMLTSNEFDRPHIADSQNTPTDACNNTNNASDPNRRATFRRSIRASFDDFAGRLSVRYCGGDPIFFTSTFSTIG</sequence>
<evidence type="ECO:0000256" key="1">
    <source>
        <dbReference type="SAM" id="MobiDB-lite"/>
    </source>
</evidence>
<accession>A0A1Y3EX22</accession>
<organism evidence="2 3">
    <name type="scientific">Trichinella nativa</name>
    <dbReference type="NCBI Taxonomy" id="6335"/>
    <lineage>
        <taxon>Eukaryota</taxon>
        <taxon>Metazoa</taxon>
        <taxon>Ecdysozoa</taxon>
        <taxon>Nematoda</taxon>
        <taxon>Enoplea</taxon>
        <taxon>Dorylaimia</taxon>
        <taxon>Trichinellida</taxon>
        <taxon>Trichinellidae</taxon>
        <taxon>Trichinella</taxon>
    </lineage>
</organism>
<feature type="region of interest" description="Disordered" evidence="1">
    <location>
        <begin position="216"/>
        <end position="241"/>
    </location>
</feature>
<evidence type="ECO:0000313" key="2">
    <source>
        <dbReference type="EMBL" id="OUC48416.1"/>
    </source>
</evidence>
<dbReference type="AlphaFoldDB" id="A0A1Y3EX22"/>
<dbReference type="EMBL" id="LVZM01002732">
    <property type="protein sequence ID" value="OUC48416.1"/>
    <property type="molecule type" value="Genomic_DNA"/>
</dbReference>
<gene>
    <name evidence="2" type="ORF">D917_06168</name>
</gene>
<feature type="compositionally biased region" description="Polar residues" evidence="1">
    <location>
        <begin position="220"/>
        <end position="237"/>
    </location>
</feature>
<comment type="caution">
    <text evidence="2">The sequence shown here is derived from an EMBL/GenBank/DDBJ whole genome shotgun (WGS) entry which is preliminary data.</text>
</comment>
<protein>
    <submittedName>
        <fullName evidence="2">Uncharacterized protein</fullName>
    </submittedName>
</protein>
<reference evidence="2 3" key="1">
    <citation type="submission" date="2015-04" db="EMBL/GenBank/DDBJ databases">
        <title>Draft genome of the roundworm Trichinella nativa.</title>
        <authorList>
            <person name="Mitreva M."/>
        </authorList>
    </citation>
    <scope>NUCLEOTIDE SEQUENCE [LARGE SCALE GENOMIC DNA]</scope>
    <source>
        <strain evidence="2 3">ISS45</strain>
    </source>
</reference>
<dbReference type="Proteomes" id="UP000243006">
    <property type="component" value="Unassembled WGS sequence"/>
</dbReference>